<feature type="compositionally biased region" description="Gly residues" evidence="1">
    <location>
        <begin position="576"/>
        <end position="591"/>
    </location>
</feature>
<protein>
    <submittedName>
        <fullName evidence="4">TPM domain-containing protein</fullName>
    </submittedName>
</protein>
<dbReference type="RefSeq" id="WP_135641071.1">
    <property type="nucleotide sequence ID" value="NZ_RQGH01000011.1"/>
</dbReference>
<sequence>MNRIFICLTLVFFSVCKNTKDPYPKLTGPVIDPSNYFPLDVKSKLETTLLSEEKITTNQVVVYVTERLQEDTIEKEASAVFEFWQLGKKDKDNGILLLLAPNDRKVRIEVGYGLEGVLTDLVAKRIIDELIIPNMKSGNPSLAMLSGTNAILEQLRYGSPKLTNEFCPNEFTDLQSDLHPDTIPFLIKEVKPLQKKISFYFCVVPAENQLGLETLANQLYLNQQKTNKKSIVFLTSPKNGYMGTIKVDPEYYWSLSQNKVRSIFLNRYAEKASGDFTNYTYRAFLDMLDHIKHNQKFTFEKGSGIFDPYDALEKFSYERALETIHQLEAEYNVGIQILFLDTKTDLTPEAKKFHESAFGKNSGISLLFSLNQKKFMVYTNENSNIQVLGQSIPKQIVMETLSEIVSSAISSDLKSADIDWMCIRSAEGIDTYLDRLKYQKTLGEENQLDPTSDAKRDQTQVLEPHFLFQFFFMSLFFVIWVGLASGEGILFFYGIFYVIGQIIRSKLILLPDSPNIYHTILFFSSAVFSYVCVVFFRKIGWAEIVGRNTKDFFTPSSSGSSSSSGSGYRSSSSSYSGGGGRSGGGGASGSW</sequence>
<dbReference type="Pfam" id="PF04536">
    <property type="entry name" value="TPM_phosphatase"/>
    <property type="match status" value="1"/>
</dbReference>
<accession>A0A4Z1A5A8</accession>
<evidence type="ECO:0000256" key="2">
    <source>
        <dbReference type="SAM" id="Phobius"/>
    </source>
</evidence>
<gene>
    <name evidence="4" type="ORF">EHQ62_04685</name>
</gene>
<feature type="transmembrane region" description="Helical" evidence="2">
    <location>
        <begin position="516"/>
        <end position="536"/>
    </location>
</feature>
<dbReference type="PANTHER" id="PTHR30373">
    <property type="entry name" value="UPF0603 PROTEIN YGCG"/>
    <property type="match status" value="1"/>
</dbReference>
<keyword evidence="2" id="KW-0472">Membrane</keyword>
<evidence type="ECO:0000256" key="1">
    <source>
        <dbReference type="SAM" id="MobiDB-lite"/>
    </source>
</evidence>
<evidence type="ECO:0000259" key="3">
    <source>
        <dbReference type="Pfam" id="PF04536"/>
    </source>
</evidence>
<evidence type="ECO:0000313" key="4">
    <source>
        <dbReference type="EMBL" id="TGL72139.1"/>
    </source>
</evidence>
<dbReference type="Gene3D" id="3.10.310.50">
    <property type="match status" value="1"/>
</dbReference>
<feature type="domain" description="TPM" evidence="3">
    <location>
        <begin position="30"/>
        <end position="153"/>
    </location>
</feature>
<evidence type="ECO:0000313" key="5">
    <source>
        <dbReference type="Proteomes" id="UP000297567"/>
    </source>
</evidence>
<dbReference type="InterPro" id="IPR007621">
    <property type="entry name" value="TPM_dom"/>
</dbReference>
<organism evidence="4 5">
    <name type="scientific">Leptospira jelokensis</name>
    <dbReference type="NCBI Taxonomy" id="2484931"/>
    <lineage>
        <taxon>Bacteria</taxon>
        <taxon>Pseudomonadati</taxon>
        <taxon>Spirochaetota</taxon>
        <taxon>Spirochaetia</taxon>
        <taxon>Leptospirales</taxon>
        <taxon>Leptospiraceae</taxon>
        <taxon>Leptospira</taxon>
    </lineage>
</organism>
<dbReference type="AlphaFoldDB" id="A0A4Z1A5A8"/>
<feature type="region of interest" description="Disordered" evidence="1">
    <location>
        <begin position="554"/>
        <end position="591"/>
    </location>
</feature>
<keyword evidence="2" id="KW-0812">Transmembrane</keyword>
<proteinExistence type="predicted"/>
<keyword evidence="5" id="KW-1185">Reference proteome</keyword>
<name>A0A4Z1A5A8_9LEPT</name>
<keyword evidence="2" id="KW-1133">Transmembrane helix</keyword>
<feature type="compositionally biased region" description="Low complexity" evidence="1">
    <location>
        <begin position="556"/>
        <end position="575"/>
    </location>
</feature>
<dbReference type="Proteomes" id="UP000297567">
    <property type="component" value="Unassembled WGS sequence"/>
</dbReference>
<dbReference type="PANTHER" id="PTHR30373:SF2">
    <property type="entry name" value="UPF0603 PROTEIN YGCG"/>
    <property type="match status" value="1"/>
</dbReference>
<reference evidence="4" key="1">
    <citation type="journal article" date="2019" name="PLoS Negl. Trop. Dis.">
        <title>Revisiting the worldwide diversity of Leptospira species in the environment.</title>
        <authorList>
            <person name="Vincent A.T."/>
            <person name="Schiettekatte O."/>
            <person name="Bourhy P."/>
            <person name="Veyrier F.J."/>
            <person name="Picardeau M."/>
        </authorList>
    </citation>
    <scope>NUCLEOTIDE SEQUENCE [LARGE SCALE GENOMIC DNA]</scope>
    <source>
        <strain evidence="4">201702451</strain>
    </source>
</reference>
<dbReference type="EMBL" id="RQGH01000011">
    <property type="protein sequence ID" value="TGL72139.1"/>
    <property type="molecule type" value="Genomic_DNA"/>
</dbReference>
<comment type="caution">
    <text evidence="4">The sequence shown here is derived from an EMBL/GenBank/DDBJ whole genome shotgun (WGS) entry which is preliminary data.</text>
</comment>